<comment type="cofactor">
    <cofactor evidence="1">
        <name>FAD</name>
        <dbReference type="ChEBI" id="CHEBI:57692"/>
    </cofactor>
</comment>
<evidence type="ECO:0000256" key="1">
    <source>
        <dbReference type="ARBA" id="ARBA00001974"/>
    </source>
</evidence>
<dbReference type="NCBIfam" id="NF005511">
    <property type="entry name" value="PRK07121.1-4"/>
    <property type="match status" value="1"/>
</dbReference>
<dbReference type="Pfam" id="PF00890">
    <property type="entry name" value="FAD_binding_2"/>
    <property type="match status" value="1"/>
</dbReference>
<keyword evidence="3" id="KW-0274">FAD</keyword>
<dbReference type="PANTHER" id="PTHR43400">
    <property type="entry name" value="FUMARATE REDUCTASE"/>
    <property type="match status" value="1"/>
</dbReference>
<evidence type="ECO:0000313" key="6">
    <source>
        <dbReference type="EMBL" id="SEJ54093.1"/>
    </source>
</evidence>
<dbReference type="InterPro" id="IPR036188">
    <property type="entry name" value="FAD/NAD-bd_sf"/>
</dbReference>
<organism evidence="6 7">
    <name type="scientific">Pseudomonas linyingensis</name>
    <dbReference type="NCBI Taxonomy" id="915471"/>
    <lineage>
        <taxon>Bacteria</taxon>
        <taxon>Pseudomonadati</taxon>
        <taxon>Pseudomonadota</taxon>
        <taxon>Gammaproteobacteria</taxon>
        <taxon>Pseudomonadales</taxon>
        <taxon>Pseudomonadaceae</taxon>
        <taxon>Pseudomonas</taxon>
    </lineage>
</organism>
<evidence type="ECO:0000256" key="4">
    <source>
        <dbReference type="ARBA" id="ARBA00023002"/>
    </source>
</evidence>
<keyword evidence="7" id="KW-1185">Reference proteome</keyword>
<reference evidence="7" key="1">
    <citation type="submission" date="2016-10" db="EMBL/GenBank/DDBJ databases">
        <authorList>
            <person name="Varghese N."/>
            <person name="Submissions S."/>
        </authorList>
    </citation>
    <scope>NUCLEOTIDE SEQUENCE [LARGE SCALE GENOMIC DNA]</scope>
    <source>
        <strain evidence="7">LMG 25967</strain>
    </source>
</reference>
<evidence type="ECO:0000313" key="7">
    <source>
        <dbReference type="Proteomes" id="UP000242930"/>
    </source>
</evidence>
<dbReference type="PANTHER" id="PTHR43400:SF10">
    <property type="entry name" value="3-OXOSTEROID 1-DEHYDROGENASE"/>
    <property type="match status" value="1"/>
</dbReference>
<dbReference type="Gene3D" id="3.90.700.10">
    <property type="entry name" value="Succinate dehydrogenase/fumarate reductase flavoprotein, catalytic domain"/>
    <property type="match status" value="1"/>
</dbReference>
<dbReference type="SUPFAM" id="SSF56425">
    <property type="entry name" value="Succinate dehydrogenase/fumarate reductase flavoprotein, catalytic domain"/>
    <property type="match status" value="1"/>
</dbReference>
<sequence length="582" mass="62806">MTQRDEPGSPHWYSPVRQPERVADAASVSWDDAADFVVVGYGGAGIAAALEAAEQGLEVLALDAFDGGGSTAMNGGVVYAGGGTAVQREAGVEDSAEDMFRYLQLETQGVVRDSTLRRFCEQSPQMIDWLTRHGVRFDSTLYAGKTSYPPPGYHLYHSDSSLSPRAAAVARPAARGHKVYSPPTSAPIGFGVRMTDPLREQASRLGVRFMAQTEVRQLIVDQDDNVVGVRVLQIPPGAAAAEFSRLMQQAAKYQLMLPASFPGSGITSGIALRYWRKAEALKSAHAVERRIRARHGVCLSSGGFIQNRAMANHYAPGYADSMPLGSLGDNGSGIRLGQSVGGAADRLGRISSWRFLNPPKAFAEAMLVNARGERYCDEMLYGAAIGQVMGDEQDGSGLLILDRALYRKAWRQVRKDDMLPFQRQPAILALLFASRKGRTLEELARKCGLDPQALGESVRDYNLAAAGWQADRFGKDQKDIHAIAEGPFYAIDVSIRSSLFPLSSMTVGGLRVDEDSGQVLRDDDRPIGGLYAAGRTAIGLPSHLYISGLSAADCIFSGRRAGAHVAGQRVRTQQMQGQLQQA</sequence>
<dbReference type="InterPro" id="IPR027477">
    <property type="entry name" value="Succ_DH/fumarate_Rdtase_cat_sf"/>
</dbReference>
<dbReference type="InterPro" id="IPR003953">
    <property type="entry name" value="FAD-dep_OxRdtase_2_FAD-bd"/>
</dbReference>
<dbReference type="RefSeq" id="WP_244517228.1">
    <property type="nucleotide sequence ID" value="NZ_FNZE01000010.1"/>
</dbReference>
<dbReference type="GO" id="GO:0008202">
    <property type="term" value="P:steroid metabolic process"/>
    <property type="evidence" value="ECO:0007669"/>
    <property type="project" value="UniProtKB-ARBA"/>
</dbReference>
<name>A0A1H6ZKP8_9PSED</name>
<dbReference type="SUPFAM" id="SSF51905">
    <property type="entry name" value="FAD/NAD(P)-binding domain"/>
    <property type="match status" value="1"/>
</dbReference>
<dbReference type="STRING" id="915471.SAMN05216201_110144"/>
<dbReference type="Proteomes" id="UP000242930">
    <property type="component" value="Unassembled WGS sequence"/>
</dbReference>
<evidence type="ECO:0000256" key="3">
    <source>
        <dbReference type="ARBA" id="ARBA00022827"/>
    </source>
</evidence>
<dbReference type="EMBL" id="FNZE01000010">
    <property type="protein sequence ID" value="SEJ54093.1"/>
    <property type="molecule type" value="Genomic_DNA"/>
</dbReference>
<dbReference type="InterPro" id="IPR050315">
    <property type="entry name" value="FAD-oxidoreductase_2"/>
</dbReference>
<keyword evidence="2" id="KW-0285">Flavoprotein</keyword>
<proteinExistence type="predicted"/>
<dbReference type="AlphaFoldDB" id="A0A1H6ZKP8"/>
<protein>
    <submittedName>
        <fullName evidence="6">3-oxo-5alpha-steroid 4-dehydrogenase</fullName>
    </submittedName>
</protein>
<dbReference type="Gene3D" id="3.50.50.60">
    <property type="entry name" value="FAD/NAD(P)-binding domain"/>
    <property type="match status" value="3"/>
</dbReference>
<accession>A0A1H6ZKP8</accession>
<feature type="domain" description="FAD-dependent oxidoreductase 2 FAD-binding" evidence="5">
    <location>
        <begin position="35"/>
        <end position="537"/>
    </location>
</feature>
<gene>
    <name evidence="6" type="ORF">SAMN05216201_110144</name>
</gene>
<dbReference type="GO" id="GO:0016491">
    <property type="term" value="F:oxidoreductase activity"/>
    <property type="evidence" value="ECO:0007669"/>
    <property type="project" value="UniProtKB-KW"/>
</dbReference>
<evidence type="ECO:0000256" key="2">
    <source>
        <dbReference type="ARBA" id="ARBA00022630"/>
    </source>
</evidence>
<evidence type="ECO:0000259" key="5">
    <source>
        <dbReference type="Pfam" id="PF00890"/>
    </source>
</evidence>
<keyword evidence="4" id="KW-0560">Oxidoreductase</keyword>